<gene>
    <name evidence="6" type="ORF">J4H85_09355</name>
</gene>
<evidence type="ECO:0000256" key="1">
    <source>
        <dbReference type="ARBA" id="ARBA00010688"/>
    </source>
</evidence>
<keyword evidence="7" id="KW-1185">Reference proteome</keyword>
<dbReference type="InterPro" id="IPR052700">
    <property type="entry name" value="Carb_kinase_PfkB-like"/>
</dbReference>
<dbReference type="PANTHER" id="PTHR43320:SF2">
    <property type="entry name" value="2-DEHYDRO-3-DEOXYGLUCONOKINASE_2-DEHYDRO-3-DEOXYGALACTONOKINASE"/>
    <property type="match status" value="1"/>
</dbReference>
<comment type="caution">
    <text evidence="6">The sequence shown here is derived from an EMBL/GenBank/DDBJ whole genome shotgun (WGS) entry which is preliminary data.</text>
</comment>
<dbReference type="SUPFAM" id="SSF53613">
    <property type="entry name" value="Ribokinase-like"/>
    <property type="match status" value="1"/>
</dbReference>
<dbReference type="GO" id="GO:0016301">
    <property type="term" value="F:kinase activity"/>
    <property type="evidence" value="ECO:0007669"/>
    <property type="project" value="UniProtKB-KW"/>
</dbReference>
<dbReference type="AlphaFoldDB" id="A0A939TUX3"/>
<evidence type="ECO:0000259" key="5">
    <source>
        <dbReference type="Pfam" id="PF00294"/>
    </source>
</evidence>
<keyword evidence="2" id="KW-0808">Transferase</keyword>
<accession>A0A939TUX3</accession>
<evidence type="ECO:0000313" key="7">
    <source>
        <dbReference type="Proteomes" id="UP000668403"/>
    </source>
</evidence>
<dbReference type="Gene3D" id="3.40.1190.20">
    <property type="match status" value="1"/>
</dbReference>
<dbReference type="InterPro" id="IPR029056">
    <property type="entry name" value="Ribokinase-like"/>
</dbReference>
<dbReference type="PANTHER" id="PTHR43320">
    <property type="entry name" value="SUGAR KINASE"/>
    <property type="match status" value="1"/>
</dbReference>
<evidence type="ECO:0000256" key="4">
    <source>
        <dbReference type="SAM" id="MobiDB-lite"/>
    </source>
</evidence>
<reference evidence="6" key="1">
    <citation type="submission" date="2021-03" db="EMBL/GenBank/DDBJ databases">
        <title>Leucobacter chromiisoli sp. nov., isolated from chromium-containing soil of chemical plant.</title>
        <authorList>
            <person name="Xu Z."/>
        </authorList>
    </citation>
    <scope>NUCLEOTIDE SEQUENCE</scope>
    <source>
        <strain evidence="6">K 70/01</strain>
    </source>
</reference>
<keyword evidence="3 6" id="KW-0418">Kinase</keyword>
<feature type="region of interest" description="Disordered" evidence="4">
    <location>
        <begin position="274"/>
        <end position="296"/>
    </location>
</feature>
<evidence type="ECO:0000256" key="2">
    <source>
        <dbReference type="ARBA" id="ARBA00022679"/>
    </source>
</evidence>
<name>A0A939TUX3_9MICO</name>
<organism evidence="6 7">
    <name type="scientific">Leucobacter tardus</name>
    <dbReference type="NCBI Taxonomy" id="501483"/>
    <lineage>
        <taxon>Bacteria</taxon>
        <taxon>Bacillati</taxon>
        <taxon>Actinomycetota</taxon>
        <taxon>Actinomycetes</taxon>
        <taxon>Micrococcales</taxon>
        <taxon>Microbacteriaceae</taxon>
        <taxon>Leucobacter</taxon>
    </lineage>
</organism>
<protein>
    <submittedName>
        <fullName evidence="6">Sugar kinase</fullName>
    </submittedName>
</protein>
<sequence length="296" mass="31092">MALVVPAAAEPVENATDFRLEVGGAESNVACHLAAAGHRAEWFSALGDDALGRRTLARVAEHGVATGRVRLHPHAPTGLYVKDPGAGVTYYRRGSAASLLSPEHLTGIDWGAVRILHLSGITPALSDSCRALVDAAIDAARAAGTTVSFDVNDRPALWPDRASAAEVIRDIANLADIVLVGRDEAEALWSAATAEEIRTLFPNTPHLIVKDADIEAVEFSAAGRCSVPALRVDVVESVGAGDAFAAGWLHGFLRDASPVDRIAHGHAFAARALSSTRDVPAHREHDTPTPMEGPAR</sequence>
<dbReference type="EMBL" id="JAGFBF010000005">
    <property type="protein sequence ID" value="MBO2990195.1"/>
    <property type="molecule type" value="Genomic_DNA"/>
</dbReference>
<dbReference type="CDD" id="cd01166">
    <property type="entry name" value="KdgK"/>
    <property type="match status" value="1"/>
</dbReference>
<feature type="domain" description="Carbohydrate kinase PfkB" evidence="5">
    <location>
        <begin position="9"/>
        <end position="275"/>
    </location>
</feature>
<proteinExistence type="inferred from homology"/>
<evidence type="ECO:0000313" key="6">
    <source>
        <dbReference type="EMBL" id="MBO2990195.1"/>
    </source>
</evidence>
<evidence type="ECO:0000256" key="3">
    <source>
        <dbReference type="ARBA" id="ARBA00022777"/>
    </source>
</evidence>
<dbReference type="Proteomes" id="UP000668403">
    <property type="component" value="Unassembled WGS sequence"/>
</dbReference>
<dbReference type="Pfam" id="PF00294">
    <property type="entry name" value="PfkB"/>
    <property type="match status" value="1"/>
</dbReference>
<comment type="similarity">
    <text evidence="1">Belongs to the carbohydrate kinase PfkB family.</text>
</comment>
<dbReference type="InterPro" id="IPR011611">
    <property type="entry name" value="PfkB_dom"/>
</dbReference>